<dbReference type="AlphaFoldDB" id="A0A0W0YTB7"/>
<name>A0A0W0YTB7_9GAMM</name>
<dbReference type="Gene3D" id="3.40.50.1240">
    <property type="entry name" value="Phosphoglycerate mutase-like"/>
    <property type="match status" value="1"/>
</dbReference>
<dbReference type="PROSITE" id="PS00175">
    <property type="entry name" value="PG_MUTASE"/>
    <property type="match status" value="1"/>
</dbReference>
<keyword evidence="2" id="KW-0413">Isomerase</keyword>
<evidence type="ECO:0000256" key="1">
    <source>
        <dbReference type="ARBA" id="ARBA00023152"/>
    </source>
</evidence>
<accession>A0A0W0YTB7</accession>
<organism evidence="3 4">
    <name type="scientific">Legionella shakespearei DSM 23087</name>
    <dbReference type="NCBI Taxonomy" id="1122169"/>
    <lineage>
        <taxon>Bacteria</taxon>
        <taxon>Pseudomonadati</taxon>
        <taxon>Pseudomonadota</taxon>
        <taxon>Gammaproteobacteria</taxon>
        <taxon>Legionellales</taxon>
        <taxon>Legionellaceae</taxon>
        <taxon>Legionella</taxon>
    </lineage>
</organism>
<dbReference type="PANTHER" id="PTHR48100">
    <property type="entry name" value="BROAD-SPECIFICITY PHOSPHATASE YOR283W-RELATED"/>
    <property type="match status" value="1"/>
</dbReference>
<dbReference type="EMBL" id="LNYW01000046">
    <property type="protein sequence ID" value="KTD60071.1"/>
    <property type="molecule type" value="Genomic_DNA"/>
</dbReference>
<dbReference type="GO" id="GO:0005737">
    <property type="term" value="C:cytoplasm"/>
    <property type="evidence" value="ECO:0007669"/>
    <property type="project" value="TreeGrafter"/>
</dbReference>
<sequence length="197" mass="22826">MPLNLWLVRHGETEVNRGVWSINPNDTVLTSRGKEQAEKIAEQVRHKPDLFLVSPLIRAQQTSQYFINKWPDTAIINVAIQEFVYLSPQRLALLSQEERRVQINEYWQKADPFYCDGDDTESFAGFLQRVAAFHDSLLAMEGYVVAVGHGQFFKAFQLGLTYGFNPDKKWMQQFRTQETTFPLGNGEVMKLFFDKDK</sequence>
<dbReference type="InterPro" id="IPR013078">
    <property type="entry name" value="His_Pase_superF_clade-1"/>
</dbReference>
<proteinExistence type="predicted"/>
<dbReference type="PANTHER" id="PTHR48100:SF1">
    <property type="entry name" value="HISTIDINE PHOSPHATASE FAMILY PROTEIN-RELATED"/>
    <property type="match status" value="1"/>
</dbReference>
<dbReference type="EC" id="3.1.3.73" evidence="3"/>
<keyword evidence="4" id="KW-1185">Reference proteome</keyword>
<keyword evidence="1" id="KW-0324">Glycolysis</keyword>
<evidence type="ECO:0000313" key="3">
    <source>
        <dbReference type="EMBL" id="KTD60071.1"/>
    </source>
</evidence>
<keyword evidence="3" id="KW-0378">Hydrolase</keyword>
<dbReference type="InterPro" id="IPR001345">
    <property type="entry name" value="PG/BPGM_mutase_AS"/>
</dbReference>
<reference evidence="3 4" key="1">
    <citation type="submission" date="2015-11" db="EMBL/GenBank/DDBJ databases">
        <title>Genomic analysis of 38 Legionella species identifies large and diverse effector repertoires.</title>
        <authorList>
            <person name="Burstein D."/>
            <person name="Amaro F."/>
            <person name="Zusman T."/>
            <person name="Lifshitz Z."/>
            <person name="Cohen O."/>
            <person name="Gilbert J.A."/>
            <person name="Pupko T."/>
            <person name="Shuman H.A."/>
            <person name="Segal G."/>
        </authorList>
    </citation>
    <scope>NUCLEOTIDE SEQUENCE [LARGE SCALE GENOMIC DNA]</scope>
    <source>
        <strain evidence="3 4">ATCC 49655</strain>
    </source>
</reference>
<evidence type="ECO:0000256" key="2">
    <source>
        <dbReference type="ARBA" id="ARBA00023235"/>
    </source>
</evidence>
<dbReference type="Proteomes" id="UP000054600">
    <property type="component" value="Unassembled WGS sequence"/>
</dbReference>
<dbReference type="Pfam" id="PF00300">
    <property type="entry name" value="His_Phos_1"/>
    <property type="match status" value="1"/>
</dbReference>
<dbReference type="eggNOG" id="COG0406">
    <property type="taxonomic scope" value="Bacteria"/>
</dbReference>
<dbReference type="InterPro" id="IPR050275">
    <property type="entry name" value="PGM_Phosphatase"/>
</dbReference>
<dbReference type="RefSeq" id="WP_018576084.1">
    <property type="nucleotide sequence ID" value="NZ_KB892382.1"/>
</dbReference>
<dbReference type="SMART" id="SM00855">
    <property type="entry name" value="PGAM"/>
    <property type="match status" value="1"/>
</dbReference>
<protein>
    <submittedName>
        <fullName evidence="3">Alpha-ribazole phosphatase</fullName>
        <ecNumber evidence="3">3.1.3.73</ecNumber>
    </submittedName>
</protein>
<dbReference type="PATRIC" id="fig|1122169.6.peg.2091"/>
<gene>
    <name evidence="3" type="primary">cobC</name>
    <name evidence="3" type="ORF">Lsha_1821</name>
</gene>
<dbReference type="SUPFAM" id="SSF53254">
    <property type="entry name" value="Phosphoglycerate mutase-like"/>
    <property type="match status" value="1"/>
</dbReference>
<dbReference type="InterPro" id="IPR029033">
    <property type="entry name" value="His_PPase_superfam"/>
</dbReference>
<dbReference type="CDD" id="cd07067">
    <property type="entry name" value="HP_PGM_like"/>
    <property type="match status" value="1"/>
</dbReference>
<comment type="caution">
    <text evidence="3">The sequence shown here is derived from an EMBL/GenBank/DDBJ whole genome shotgun (WGS) entry which is preliminary data.</text>
</comment>
<dbReference type="OrthoDB" id="9082843at2"/>
<dbReference type="STRING" id="1122169.Lsha_1821"/>
<evidence type="ECO:0000313" key="4">
    <source>
        <dbReference type="Proteomes" id="UP000054600"/>
    </source>
</evidence>
<dbReference type="GO" id="GO:0043755">
    <property type="term" value="F:alpha-ribazole phosphatase activity"/>
    <property type="evidence" value="ECO:0007669"/>
    <property type="project" value="UniProtKB-EC"/>
</dbReference>